<dbReference type="RefSeq" id="WP_377165794.1">
    <property type="nucleotide sequence ID" value="NZ_JBHSMQ010000003.1"/>
</dbReference>
<protein>
    <submittedName>
        <fullName evidence="1">Nucleotide pyrophosphohydrolase</fullName>
    </submittedName>
</protein>
<comment type="caution">
    <text evidence="1">The sequence shown here is derived from an EMBL/GenBank/DDBJ whole genome shotgun (WGS) entry which is preliminary data.</text>
</comment>
<dbReference type="InterPro" id="IPR052555">
    <property type="entry name" value="dCTP_Pyrophosphatase"/>
</dbReference>
<name>A0ABW0KRC3_9BACT</name>
<organism evidence="1 2">
    <name type="scientific">Prosthecobacter fluviatilis</name>
    <dbReference type="NCBI Taxonomy" id="445931"/>
    <lineage>
        <taxon>Bacteria</taxon>
        <taxon>Pseudomonadati</taxon>
        <taxon>Verrucomicrobiota</taxon>
        <taxon>Verrucomicrobiia</taxon>
        <taxon>Verrucomicrobiales</taxon>
        <taxon>Verrucomicrobiaceae</taxon>
        <taxon>Prosthecobacter</taxon>
    </lineage>
</organism>
<keyword evidence="2" id="KW-1185">Reference proteome</keyword>
<dbReference type="EMBL" id="JBHSMQ010000003">
    <property type="protein sequence ID" value="MFC5455071.1"/>
    <property type="molecule type" value="Genomic_DNA"/>
</dbReference>
<dbReference type="Gene3D" id="1.10.287.1080">
    <property type="entry name" value="MazG-like"/>
    <property type="match status" value="1"/>
</dbReference>
<dbReference type="CDD" id="cd11537">
    <property type="entry name" value="NTP-PPase_RS21-C6_like"/>
    <property type="match status" value="1"/>
</dbReference>
<dbReference type="InterPro" id="IPR025984">
    <property type="entry name" value="DCTPP"/>
</dbReference>
<evidence type="ECO:0000313" key="1">
    <source>
        <dbReference type="EMBL" id="MFC5455071.1"/>
    </source>
</evidence>
<reference evidence="2" key="1">
    <citation type="journal article" date="2019" name="Int. J. Syst. Evol. Microbiol.">
        <title>The Global Catalogue of Microorganisms (GCM) 10K type strain sequencing project: providing services to taxonomists for standard genome sequencing and annotation.</title>
        <authorList>
            <consortium name="The Broad Institute Genomics Platform"/>
            <consortium name="The Broad Institute Genome Sequencing Center for Infectious Disease"/>
            <person name="Wu L."/>
            <person name="Ma J."/>
        </authorList>
    </citation>
    <scope>NUCLEOTIDE SEQUENCE [LARGE SCALE GENOMIC DNA]</scope>
    <source>
        <strain evidence="2">CGMCC 4.1469</strain>
    </source>
</reference>
<dbReference type="Pfam" id="PF12643">
    <property type="entry name" value="MazG-like"/>
    <property type="match status" value="1"/>
</dbReference>
<dbReference type="PANTHER" id="PTHR46523">
    <property type="entry name" value="DCTP PYROPHOSPHATASE 1"/>
    <property type="match status" value="1"/>
</dbReference>
<dbReference type="SUPFAM" id="SSF101386">
    <property type="entry name" value="all-alpha NTP pyrophosphatases"/>
    <property type="match status" value="1"/>
</dbReference>
<evidence type="ECO:0000313" key="2">
    <source>
        <dbReference type="Proteomes" id="UP001596052"/>
    </source>
</evidence>
<sequence length="114" mass="13081">MSIEQITARICAFRDARDWMQFHSPKELAIAITAEAGELLQHFVWQQPDQIAQRVREKMPELKDEMADVGILLFELAHNLGVDLGQAMLDKIERNETRYPVAKARGSNAKYNEL</sequence>
<gene>
    <name evidence="1" type="ORF">ACFQDI_09420</name>
</gene>
<dbReference type="PANTHER" id="PTHR46523:SF1">
    <property type="entry name" value="DCTP PYROPHOSPHATASE 1"/>
    <property type="match status" value="1"/>
</dbReference>
<dbReference type="Proteomes" id="UP001596052">
    <property type="component" value="Unassembled WGS sequence"/>
</dbReference>
<dbReference type="PIRSF" id="PIRSF029826">
    <property type="entry name" value="UCP029826_pph"/>
    <property type="match status" value="1"/>
</dbReference>
<proteinExistence type="predicted"/>
<accession>A0ABW0KRC3</accession>